<dbReference type="WBParaSite" id="PTRK_0000389500.1">
    <property type="protein sequence ID" value="PTRK_0000389500.1"/>
    <property type="gene ID" value="PTRK_0000389500"/>
</dbReference>
<protein>
    <submittedName>
        <fullName evidence="3">Uncharacterized protein</fullName>
    </submittedName>
</protein>
<evidence type="ECO:0000313" key="2">
    <source>
        <dbReference type="Proteomes" id="UP000038045"/>
    </source>
</evidence>
<evidence type="ECO:0000256" key="1">
    <source>
        <dbReference type="SAM" id="MobiDB-lite"/>
    </source>
</evidence>
<feature type="region of interest" description="Disordered" evidence="1">
    <location>
        <begin position="85"/>
        <end position="116"/>
    </location>
</feature>
<dbReference type="AlphaFoldDB" id="A0A0N4Z9A4"/>
<evidence type="ECO:0000313" key="3">
    <source>
        <dbReference type="WBParaSite" id="PTRK_0000389500.1"/>
    </source>
</evidence>
<dbReference type="Proteomes" id="UP000038045">
    <property type="component" value="Unplaced"/>
</dbReference>
<feature type="compositionally biased region" description="Basic and acidic residues" evidence="1">
    <location>
        <begin position="101"/>
        <end position="116"/>
    </location>
</feature>
<keyword evidence="2" id="KW-1185">Reference proteome</keyword>
<sequence>MLSYGHSLNAFKDDEFQFYQEKNIYLEYLKLRKTQNMEAYGNDLKLSPLTLNALCNAPVRPNIRRSKITPNCKKLRKTCLFPLSSSSINKSKPAASGDADDLSHALEKTKLKENSK</sequence>
<accession>A0A0N4Z9A4</accession>
<proteinExistence type="predicted"/>
<name>A0A0N4Z9A4_PARTI</name>
<reference evidence="3" key="1">
    <citation type="submission" date="2017-02" db="UniProtKB">
        <authorList>
            <consortium name="WormBaseParasite"/>
        </authorList>
    </citation>
    <scope>IDENTIFICATION</scope>
</reference>
<organism evidence="2 3">
    <name type="scientific">Parastrongyloides trichosuri</name>
    <name type="common">Possum-specific nematode worm</name>
    <dbReference type="NCBI Taxonomy" id="131310"/>
    <lineage>
        <taxon>Eukaryota</taxon>
        <taxon>Metazoa</taxon>
        <taxon>Ecdysozoa</taxon>
        <taxon>Nematoda</taxon>
        <taxon>Chromadorea</taxon>
        <taxon>Rhabditida</taxon>
        <taxon>Tylenchina</taxon>
        <taxon>Panagrolaimomorpha</taxon>
        <taxon>Strongyloidoidea</taxon>
        <taxon>Strongyloididae</taxon>
        <taxon>Parastrongyloides</taxon>
    </lineage>
</organism>